<dbReference type="EMBL" id="CAFAAQ010000154">
    <property type="protein sequence ID" value="CAB4816068.1"/>
    <property type="molecule type" value="Genomic_DNA"/>
</dbReference>
<protein>
    <submittedName>
        <fullName evidence="3">Unannotated protein</fullName>
    </submittedName>
</protein>
<dbReference type="SUPFAM" id="SSF52540">
    <property type="entry name" value="P-loop containing nucleoside triphosphate hydrolases"/>
    <property type="match status" value="1"/>
</dbReference>
<dbReference type="InterPro" id="IPR027417">
    <property type="entry name" value="P-loop_NTPase"/>
</dbReference>
<dbReference type="Gene3D" id="3.40.50.300">
    <property type="entry name" value="P-loop containing nucleotide triphosphate hydrolases"/>
    <property type="match status" value="1"/>
</dbReference>
<dbReference type="EMBL" id="CAFBPW010000133">
    <property type="protein sequence ID" value="CAB5035838.1"/>
    <property type="molecule type" value="Genomic_DNA"/>
</dbReference>
<reference evidence="3" key="1">
    <citation type="submission" date="2020-05" db="EMBL/GenBank/DDBJ databases">
        <authorList>
            <person name="Chiriac C."/>
            <person name="Salcher M."/>
            <person name="Ghai R."/>
            <person name="Kavagutti S V."/>
        </authorList>
    </citation>
    <scope>NUCLEOTIDE SEQUENCE</scope>
</reference>
<sequence>MLHTLWSVKGGSGVTLVSAVAAALLARRSGRAVLVDLCGDQPAALGISEPSSPGVCDWLASADGSADALDRLLVQVEPGLWLLPRGRAQTWPEERPAELAQFLQSMGCDVVIDAGVVSEAGVISELGRNLSAAGRSLLVTRPCYLALRRATAAGVKADGVVVVSEVGRALSEADVSAVLGLAVVATVDVDPAIARSVDAGLLIRRNHRALERSLRGVA</sequence>
<dbReference type="EMBL" id="CAEZXS010000086">
    <property type="protein sequence ID" value="CAB4698828.1"/>
    <property type="molecule type" value="Genomic_DNA"/>
</dbReference>
<dbReference type="Pfam" id="PF06564">
    <property type="entry name" value="CBP_BcsQ"/>
    <property type="match status" value="1"/>
</dbReference>
<proteinExistence type="predicted"/>
<dbReference type="AlphaFoldDB" id="A0A6J7S5J4"/>
<name>A0A6J7S5J4_9ZZZZ</name>
<evidence type="ECO:0000313" key="2">
    <source>
        <dbReference type="EMBL" id="CAB4816068.1"/>
    </source>
</evidence>
<evidence type="ECO:0000313" key="3">
    <source>
        <dbReference type="EMBL" id="CAB5035838.1"/>
    </source>
</evidence>
<evidence type="ECO:0000313" key="1">
    <source>
        <dbReference type="EMBL" id="CAB4698828.1"/>
    </source>
</evidence>
<organism evidence="3">
    <name type="scientific">freshwater metagenome</name>
    <dbReference type="NCBI Taxonomy" id="449393"/>
    <lineage>
        <taxon>unclassified sequences</taxon>
        <taxon>metagenomes</taxon>
        <taxon>ecological metagenomes</taxon>
    </lineage>
</organism>
<dbReference type="InterPro" id="IPR017746">
    <property type="entry name" value="Cellulose_synthase_operon_BcsQ"/>
</dbReference>
<gene>
    <name evidence="1" type="ORF">UFOPK2582_00838</name>
    <name evidence="2" type="ORF">UFOPK3046_01466</name>
    <name evidence="3" type="ORF">UFOPK4173_01164</name>
</gene>
<accession>A0A6J7S5J4</accession>